<dbReference type="EMBL" id="ADVG01000004">
    <property type="protein sequence ID" value="EFH82053.1"/>
    <property type="molecule type" value="Genomic_DNA"/>
</dbReference>
<name>D6TZR3_KTERA</name>
<dbReference type="InterPro" id="IPR036322">
    <property type="entry name" value="WD40_repeat_dom_sf"/>
</dbReference>
<dbReference type="RefSeq" id="WP_007919849.1">
    <property type="nucleotide sequence ID" value="NZ_ADVG01000004.1"/>
</dbReference>
<sequence>MWDTQSSKITHQLPPQDQPNGVAYSPDGQFVATSNDAGTVQIWDAQGKLVRVLTGHTDAGWAYPVVWSPDTSLLGTARAYGLVQLWEVQNGQELAAIQRHNAGVFTGSWSPSGTVIATGSDDATVRLWG</sequence>
<dbReference type="Pfam" id="PF00400">
    <property type="entry name" value="WD40"/>
    <property type="match status" value="2"/>
</dbReference>
<protein>
    <submittedName>
        <fullName evidence="3">WD40 repeat, subgroup</fullName>
    </submittedName>
</protein>
<dbReference type="SUPFAM" id="SSF50978">
    <property type="entry name" value="WD40 repeat-like"/>
    <property type="match status" value="1"/>
</dbReference>
<dbReference type="PANTHER" id="PTHR19879">
    <property type="entry name" value="TRANSCRIPTION INITIATION FACTOR TFIID"/>
    <property type="match status" value="1"/>
</dbReference>
<dbReference type="InterPro" id="IPR001680">
    <property type="entry name" value="WD40_rpt"/>
</dbReference>
<proteinExistence type="predicted"/>
<feature type="repeat" description="WD" evidence="1">
    <location>
        <begin position="22"/>
        <end position="44"/>
    </location>
</feature>
<keyword evidence="4" id="KW-1185">Reference proteome</keyword>
<reference evidence="3 4" key="1">
    <citation type="journal article" date="2011" name="Stand. Genomic Sci.">
        <title>Non-contiguous finished genome sequence and contextual data of the filamentous soil bacterium Ktedonobacter racemifer type strain (SOSP1-21).</title>
        <authorList>
            <person name="Chang Y.J."/>
            <person name="Land M."/>
            <person name="Hauser L."/>
            <person name="Chertkov O."/>
            <person name="Del Rio T.G."/>
            <person name="Nolan M."/>
            <person name="Copeland A."/>
            <person name="Tice H."/>
            <person name="Cheng J.F."/>
            <person name="Lucas S."/>
            <person name="Han C."/>
            <person name="Goodwin L."/>
            <person name="Pitluck S."/>
            <person name="Ivanova N."/>
            <person name="Ovchinikova G."/>
            <person name="Pati A."/>
            <person name="Chen A."/>
            <person name="Palaniappan K."/>
            <person name="Mavromatis K."/>
            <person name="Liolios K."/>
            <person name="Brettin T."/>
            <person name="Fiebig A."/>
            <person name="Rohde M."/>
            <person name="Abt B."/>
            <person name="Goker M."/>
            <person name="Detter J.C."/>
            <person name="Woyke T."/>
            <person name="Bristow J."/>
            <person name="Eisen J.A."/>
            <person name="Markowitz V."/>
            <person name="Hugenholtz P."/>
            <person name="Kyrpides N.C."/>
            <person name="Klenk H.P."/>
            <person name="Lapidus A."/>
        </authorList>
    </citation>
    <scope>NUCLEOTIDE SEQUENCE [LARGE SCALE GENOMIC DNA]</scope>
    <source>
        <strain evidence="4">DSM 44963</strain>
    </source>
</reference>
<dbReference type="InParanoid" id="D6TZR3"/>
<dbReference type="PANTHER" id="PTHR19879:SF9">
    <property type="entry name" value="TRANSCRIPTION INITIATION FACTOR TFIID SUBUNIT 5"/>
    <property type="match status" value="1"/>
</dbReference>
<dbReference type="SMART" id="SM00320">
    <property type="entry name" value="WD40"/>
    <property type="match status" value="3"/>
</dbReference>
<evidence type="ECO:0000256" key="1">
    <source>
        <dbReference type="PROSITE-ProRule" id="PRU00221"/>
    </source>
</evidence>
<evidence type="ECO:0000313" key="3">
    <source>
        <dbReference type="EMBL" id="EFH82053.1"/>
    </source>
</evidence>
<evidence type="ECO:0000256" key="2">
    <source>
        <dbReference type="SAM" id="MobiDB-lite"/>
    </source>
</evidence>
<dbReference type="Proteomes" id="UP000004508">
    <property type="component" value="Unassembled WGS sequence"/>
</dbReference>
<accession>D6TZR3</accession>
<dbReference type="STRING" id="485913.Krac_2828"/>
<dbReference type="OrthoDB" id="147880at2"/>
<dbReference type="PROSITE" id="PS50082">
    <property type="entry name" value="WD_REPEATS_2"/>
    <property type="match status" value="2"/>
</dbReference>
<feature type="region of interest" description="Disordered" evidence="2">
    <location>
        <begin position="1"/>
        <end position="26"/>
    </location>
</feature>
<comment type="caution">
    <text evidence="3">The sequence shown here is derived from an EMBL/GenBank/DDBJ whole genome shotgun (WGS) entry which is preliminary data.</text>
</comment>
<organism evidence="3 4">
    <name type="scientific">Ktedonobacter racemifer DSM 44963</name>
    <dbReference type="NCBI Taxonomy" id="485913"/>
    <lineage>
        <taxon>Bacteria</taxon>
        <taxon>Bacillati</taxon>
        <taxon>Chloroflexota</taxon>
        <taxon>Ktedonobacteria</taxon>
        <taxon>Ktedonobacterales</taxon>
        <taxon>Ktedonobacteraceae</taxon>
        <taxon>Ktedonobacter</taxon>
    </lineage>
</organism>
<dbReference type="AlphaFoldDB" id="D6TZR3"/>
<feature type="compositionally biased region" description="Polar residues" evidence="2">
    <location>
        <begin position="1"/>
        <end position="19"/>
    </location>
</feature>
<evidence type="ECO:0000313" key="4">
    <source>
        <dbReference type="Proteomes" id="UP000004508"/>
    </source>
</evidence>
<dbReference type="eggNOG" id="COG2319">
    <property type="taxonomic scope" value="Bacteria"/>
</dbReference>
<dbReference type="InterPro" id="IPR015943">
    <property type="entry name" value="WD40/YVTN_repeat-like_dom_sf"/>
</dbReference>
<feature type="repeat" description="WD" evidence="1">
    <location>
        <begin position="97"/>
        <end position="129"/>
    </location>
</feature>
<dbReference type="Gene3D" id="2.130.10.10">
    <property type="entry name" value="YVTN repeat-like/Quinoprotein amine dehydrogenase"/>
    <property type="match status" value="1"/>
</dbReference>
<keyword evidence="1" id="KW-0853">WD repeat</keyword>
<gene>
    <name evidence="3" type="ORF">Krac_2828</name>
</gene>
<dbReference type="PROSITE" id="PS50294">
    <property type="entry name" value="WD_REPEATS_REGION"/>
    <property type="match status" value="1"/>
</dbReference>